<dbReference type="InterPro" id="IPR036136">
    <property type="entry name" value="Nit/Sulf_reduc_fer-like_dom_sf"/>
</dbReference>
<sequence>MSTPSSSRSGADRCPGLLTPFVSADGAMVRLRIPGGRTNASTVAAVSSLAKDLGDPDITLTSRGSLQLRGLPQPLPRELITAIGDLDLVPSGAHDKARNIVADPAPGLDDLVAELDAGLLADPGLAGLPGRFLLAVAEPDGPVLAQPWDIAIVDERRPEARGTGPHDPRGRLEGRGTARVLVDGHSVVVDRADAPRAALDVARRFLAVRPDERTWNVRDLPASEDADGATAAQGASRADLLPGGTPFAVAPGEPPAPGPVGDDLVALVPLGLLTPAMALSLDEVGGVLRRPSSPGGPVSRLRPEGPSHLDHRVVVTPWRSIVLPGGAEYADDLAAAGLVTTPDSPWSVLTACAGAPSCNRTTTPTRRIAQEAAPFVDVDGPPVHVIGCDRACGHPAREHAISLNPSCAADVVAAQRS</sequence>
<evidence type="ECO:0000313" key="10">
    <source>
        <dbReference type="Proteomes" id="UP000554054"/>
    </source>
</evidence>
<keyword evidence="4 9" id="KW-0560">Oxidoreductase</keyword>
<feature type="region of interest" description="Disordered" evidence="7">
    <location>
        <begin position="219"/>
        <end position="256"/>
    </location>
</feature>
<name>A0A852VN78_9MICO</name>
<gene>
    <name evidence="9" type="ORF">BJY20_000520</name>
</gene>
<evidence type="ECO:0000256" key="4">
    <source>
        <dbReference type="ARBA" id="ARBA00023002"/>
    </source>
</evidence>
<keyword evidence="10" id="KW-1185">Reference proteome</keyword>
<organism evidence="9 10">
    <name type="scientific">Janibacter cremeus</name>
    <dbReference type="NCBI Taxonomy" id="1285192"/>
    <lineage>
        <taxon>Bacteria</taxon>
        <taxon>Bacillati</taxon>
        <taxon>Actinomycetota</taxon>
        <taxon>Actinomycetes</taxon>
        <taxon>Micrococcales</taxon>
        <taxon>Intrasporangiaceae</taxon>
        <taxon>Janibacter</taxon>
    </lineage>
</organism>
<dbReference type="PANTHER" id="PTHR32439">
    <property type="entry name" value="FERREDOXIN--NITRITE REDUCTASE, CHLOROPLASTIC"/>
    <property type="match status" value="1"/>
</dbReference>
<protein>
    <submittedName>
        <fullName evidence="9">Precorrin-3B synthase</fullName>
        <ecNumber evidence="9">1.14.13.83</ecNumber>
    </submittedName>
</protein>
<dbReference type="GO" id="GO:0046872">
    <property type="term" value="F:metal ion binding"/>
    <property type="evidence" value="ECO:0007669"/>
    <property type="project" value="UniProtKB-KW"/>
</dbReference>
<dbReference type="EC" id="1.14.13.83" evidence="9"/>
<dbReference type="AlphaFoldDB" id="A0A852VN78"/>
<keyword evidence="1" id="KW-0004">4Fe-4S</keyword>
<dbReference type="Gene3D" id="3.90.480.10">
    <property type="entry name" value="Sulfite Reductase Hemoprotein,Domain 2"/>
    <property type="match status" value="1"/>
</dbReference>
<dbReference type="InterPro" id="IPR005117">
    <property type="entry name" value="NiRdtase/SiRdtase_haem-b_fer"/>
</dbReference>
<keyword evidence="3" id="KW-0479">Metal-binding</keyword>
<dbReference type="InterPro" id="IPR045854">
    <property type="entry name" value="NO2/SO3_Rdtase_4Fe4S_sf"/>
</dbReference>
<keyword evidence="6" id="KW-0411">Iron-sulfur</keyword>
<proteinExistence type="predicted"/>
<keyword evidence="2" id="KW-0349">Heme</keyword>
<feature type="domain" description="Nitrite/Sulfite reductase ferredoxin-like" evidence="8">
    <location>
        <begin position="25"/>
        <end position="72"/>
    </location>
</feature>
<dbReference type="InterPro" id="IPR051329">
    <property type="entry name" value="NIR_SIR_4Fe-4S"/>
</dbReference>
<dbReference type="EMBL" id="JACCAE010000001">
    <property type="protein sequence ID" value="NYF97128.1"/>
    <property type="molecule type" value="Genomic_DNA"/>
</dbReference>
<dbReference type="RefSeq" id="WP_185990099.1">
    <property type="nucleotide sequence ID" value="NZ_JACCAE010000001.1"/>
</dbReference>
<evidence type="ECO:0000256" key="7">
    <source>
        <dbReference type="SAM" id="MobiDB-lite"/>
    </source>
</evidence>
<keyword evidence="5" id="KW-0408">Iron</keyword>
<dbReference type="Gene3D" id="3.30.413.10">
    <property type="entry name" value="Sulfite Reductase Hemoprotein, domain 1"/>
    <property type="match status" value="1"/>
</dbReference>
<evidence type="ECO:0000256" key="3">
    <source>
        <dbReference type="ARBA" id="ARBA00022723"/>
    </source>
</evidence>
<comment type="caution">
    <text evidence="9">The sequence shown here is derived from an EMBL/GenBank/DDBJ whole genome shotgun (WGS) entry which is preliminary data.</text>
</comment>
<dbReference type="GO" id="GO:0043818">
    <property type="term" value="F:precorrin-3B synthase activity"/>
    <property type="evidence" value="ECO:0007669"/>
    <property type="project" value="UniProtKB-EC"/>
</dbReference>
<reference evidence="9 10" key="1">
    <citation type="submission" date="2020-07" db="EMBL/GenBank/DDBJ databases">
        <title>Sequencing the genomes of 1000 actinobacteria strains.</title>
        <authorList>
            <person name="Klenk H.-P."/>
        </authorList>
    </citation>
    <scope>NUCLEOTIDE SEQUENCE [LARGE SCALE GENOMIC DNA]</scope>
    <source>
        <strain evidence="9 10">DSM 26154</strain>
    </source>
</reference>
<evidence type="ECO:0000259" key="8">
    <source>
        <dbReference type="Pfam" id="PF03460"/>
    </source>
</evidence>
<evidence type="ECO:0000313" key="9">
    <source>
        <dbReference type="EMBL" id="NYF97128.1"/>
    </source>
</evidence>
<dbReference type="Proteomes" id="UP000554054">
    <property type="component" value="Unassembled WGS sequence"/>
</dbReference>
<dbReference type="PANTHER" id="PTHR32439:SF9">
    <property type="entry name" value="BLR3264 PROTEIN"/>
    <property type="match status" value="1"/>
</dbReference>
<evidence type="ECO:0000256" key="1">
    <source>
        <dbReference type="ARBA" id="ARBA00022485"/>
    </source>
</evidence>
<dbReference type="SUPFAM" id="SSF55124">
    <property type="entry name" value="Nitrite/Sulfite reductase N-terminal domain-like"/>
    <property type="match status" value="1"/>
</dbReference>
<evidence type="ECO:0000256" key="2">
    <source>
        <dbReference type="ARBA" id="ARBA00022617"/>
    </source>
</evidence>
<evidence type="ECO:0000256" key="5">
    <source>
        <dbReference type="ARBA" id="ARBA00023004"/>
    </source>
</evidence>
<accession>A0A852VN78</accession>
<evidence type="ECO:0000256" key="6">
    <source>
        <dbReference type="ARBA" id="ARBA00023014"/>
    </source>
</evidence>
<dbReference type="Pfam" id="PF03460">
    <property type="entry name" value="NIR_SIR_ferr"/>
    <property type="match status" value="1"/>
</dbReference>
<dbReference type="GO" id="GO:0051539">
    <property type="term" value="F:4 iron, 4 sulfur cluster binding"/>
    <property type="evidence" value="ECO:0007669"/>
    <property type="project" value="UniProtKB-KW"/>
</dbReference>